<dbReference type="EMBL" id="LT607413">
    <property type="protein sequence ID" value="SCF36120.1"/>
    <property type="molecule type" value="Genomic_DNA"/>
</dbReference>
<keyword evidence="4" id="KW-1185">Reference proteome</keyword>
<accession>A0A1C4ZSY7</accession>
<dbReference type="RefSeq" id="WP_088984369.1">
    <property type="nucleotide sequence ID" value="NZ_LT607413.1"/>
</dbReference>
<dbReference type="Gene3D" id="3.30.429.10">
    <property type="entry name" value="Macrophage Migration Inhibitory Factor"/>
    <property type="match status" value="1"/>
</dbReference>
<gene>
    <name evidence="3" type="ORF">GA0070618_5734</name>
</gene>
<dbReference type="InterPro" id="IPR004370">
    <property type="entry name" value="4-OT-like_dom"/>
</dbReference>
<protein>
    <submittedName>
        <fullName evidence="3">4-oxalocrotonate tautomerase</fullName>
    </submittedName>
</protein>
<dbReference type="Pfam" id="PF01361">
    <property type="entry name" value="Tautomerase"/>
    <property type="match status" value="1"/>
</dbReference>
<name>A0A1C4ZSY7_MICEC</name>
<organism evidence="3 4">
    <name type="scientific">Micromonospora echinospora</name>
    <name type="common">Micromonospora purpurea</name>
    <dbReference type="NCBI Taxonomy" id="1877"/>
    <lineage>
        <taxon>Bacteria</taxon>
        <taxon>Bacillati</taxon>
        <taxon>Actinomycetota</taxon>
        <taxon>Actinomycetes</taxon>
        <taxon>Micromonosporales</taxon>
        <taxon>Micromonosporaceae</taxon>
        <taxon>Micromonospora</taxon>
    </lineage>
</organism>
<dbReference type="InParanoid" id="A0A1C4ZSY7"/>
<dbReference type="SUPFAM" id="SSF55331">
    <property type="entry name" value="Tautomerase/MIF"/>
    <property type="match status" value="1"/>
</dbReference>
<feature type="domain" description="4-oxalocrotonate tautomerase-like" evidence="2">
    <location>
        <begin position="2"/>
        <end position="61"/>
    </location>
</feature>
<evidence type="ECO:0000259" key="2">
    <source>
        <dbReference type="Pfam" id="PF01361"/>
    </source>
</evidence>
<keyword evidence="1" id="KW-0413">Isomerase</keyword>
<dbReference type="GO" id="GO:0016853">
    <property type="term" value="F:isomerase activity"/>
    <property type="evidence" value="ECO:0007669"/>
    <property type="project" value="UniProtKB-KW"/>
</dbReference>
<reference evidence="4" key="1">
    <citation type="submission" date="2016-06" db="EMBL/GenBank/DDBJ databases">
        <authorList>
            <person name="Varghese N."/>
            <person name="Submissions Spin"/>
        </authorList>
    </citation>
    <scope>NUCLEOTIDE SEQUENCE [LARGE SCALE GENOMIC DNA]</scope>
    <source>
        <strain evidence="4">DSM 43816</strain>
    </source>
</reference>
<dbReference type="OrthoDB" id="4965437at2"/>
<dbReference type="AlphaFoldDB" id="A0A1C4ZSY7"/>
<evidence type="ECO:0000256" key="1">
    <source>
        <dbReference type="ARBA" id="ARBA00023235"/>
    </source>
</evidence>
<dbReference type="Proteomes" id="UP000198253">
    <property type="component" value="Chromosome I"/>
</dbReference>
<sequence>MPFIQVTMAAGRTAQQKRDLLAALADAVTVTIGAPREAVRAWIVEVDPGEVIAGGVILADRAS</sequence>
<evidence type="ECO:0000313" key="4">
    <source>
        <dbReference type="Proteomes" id="UP000198253"/>
    </source>
</evidence>
<evidence type="ECO:0000313" key="3">
    <source>
        <dbReference type="EMBL" id="SCF36120.1"/>
    </source>
</evidence>
<proteinExistence type="predicted"/>
<dbReference type="InterPro" id="IPR014347">
    <property type="entry name" value="Tautomerase/MIF_sf"/>
</dbReference>